<keyword evidence="4 14" id="KW-0723">Serine/threonine-protein kinase</keyword>
<comment type="catalytic activity">
    <reaction evidence="1 14">
        <text>[HPr protein]-L-serine + ATP = [HPr protein]-O-phospho-L-serine + ADP + H(+)</text>
        <dbReference type="Rhea" id="RHEA:46600"/>
        <dbReference type="Rhea" id="RHEA-COMP:11602"/>
        <dbReference type="Rhea" id="RHEA-COMP:11603"/>
        <dbReference type="ChEBI" id="CHEBI:15378"/>
        <dbReference type="ChEBI" id="CHEBI:29999"/>
        <dbReference type="ChEBI" id="CHEBI:30616"/>
        <dbReference type="ChEBI" id="CHEBI:83421"/>
        <dbReference type="ChEBI" id="CHEBI:456216"/>
    </reaction>
</comment>
<dbReference type="CDD" id="cd01918">
    <property type="entry name" value="HprK_C"/>
    <property type="match status" value="1"/>
</dbReference>
<accession>A0A161PWC2</accession>
<comment type="caution">
    <text evidence="17">The sequence shown here is derived from an EMBL/GenBank/DDBJ whole genome shotgun (WGS) entry which is preliminary data.</text>
</comment>
<evidence type="ECO:0000256" key="3">
    <source>
        <dbReference type="ARBA" id="ARBA00006883"/>
    </source>
</evidence>
<evidence type="ECO:0000256" key="4">
    <source>
        <dbReference type="ARBA" id="ARBA00022527"/>
    </source>
</evidence>
<name>A0A161PWC2_9FIRM</name>
<feature type="binding site" evidence="14">
    <location>
        <position position="162"/>
    </location>
    <ligand>
        <name>Mg(2+)</name>
        <dbReference type="ChEBI" id="CHEBI:18420"/>
    </ligand>
</feature>
<dbReference type="PANTHER" id="PTHR30305:SF1">
    <property type="entry name" value="HPR KINASE_PHOSPHORYLASE"/>
    <property type="match status" value="1"/>
</dbReference>
<comment type="domain">
    <text evidence="14">The Walker A ATP-binding motif also binds Pi and PPi.</text>
</comment>
<evidence type="ECO:0000256" key="12">
    <source>
        <dbReference type="ARBA" id="ARBA00023277"/>
    </source>
</evidence>
<dbReference type="EMBL" id="LOHZ01000020">
    <property type="protein sequence ID" value="KYO67810.1"/>
    <property type="molecule type" value="Genomic_DNA"/>
</dbReference>
<keyword evidence="18" id="KW-1185">Reference proteome</keyword>
<gene>
    <name evidence="14 17" type="primary">hprK</name>
    <name evidence="17" type="ORF">ATZ99_04500</name>
</gene>
<dbReference type="PANTHER" id="PTHR30305">
    <property type="entry name" value="PROTEIN YJDM-RELATED"/>
    <property type="match status" value="1"/>
</dbReference>
<dbReference type="Gene3D" id="3.40.50.300">
    <property type="entry name" value="P-loop containing nucleotide triphosphate hydrolases"/>
    <property type="match status" value="1"/>
</dbReference>
<dbReference type="Pfam" id="PF07475">
    <property type="entry name" value="Hpr_kinase_C"/>
    <property type="match status" value="1"/>
</dbReference>
<dbReference type="PATRIC" id="fig|520767.4.peg.460"/>
<keyword evidence="12 14" id="KW-0119">Carbohydrate metabolism</keyword>
<dbReference type="EC" id="2.7.11.-" evidence="14"/>
<comment type="catalytic activity">
    <reaction evidence="13 14">
        <text>[HPr protein]-O-phospho-L-serine + phosphate + H(+) = [HPr protein]-L-serine + diphosphate</text>
        <dbReference type="Rhea" id="RHEA:46604"/>
        <dbReference type="Rhea" id="RHEA-COMP:11602"/>
        <dbReference type="Rhea" id="RHEA-COMP:11603"/>
        <dbReference type="ChEBI" id="CHEBI:15378"/>
        <dbReference type="ChEBI" id="CHEBI:29999"/>
        <dbReference type="ChEBI" id="CHEBI:33019"/>
        <dbReference type="ChEBI" id="CHEBI:43474"/>
        <dbReference type="ChEBI" id="CHEBI:83421"/>
    </reaction>
</comment>
<keyword evidence="10 14" id="KW-0460">Magnesium</keyword>
<dbReference type="InterPro" id="IPR011126">
    <property type="entry name" value="Hpr_kin/Pase_Hpr_N"/>
</dbReference>
<dbReference type="Pfam" id="PF02603">
    <property type="entry name" value="Hpr_kinase_N"/>
    <property type="match status" value="1"/>
</dbReference>
<keyword evidence="5 14" id="KW-0808">Transferase</keyword>
<dbReference type="SUPFAM" id="SSF75138">
    <property type="entry name" value="HprK N-terminal domain-like"/>
    <property type="match status" value="1"/>
</dbReference>
<keyword evidence="8 14" id="KW-0418">Kinase</keyword>
<evidence type="ECO:0000256" key="5">
    <source>
        <dbReference type="ARBA" id="ARBA00022679"/>
    </source>
</evidence>
<dbReference type="STRING" id="520767.ATZ99_04500"/>
<evidence type="ECO:0000256" key="2">
    <source>
        <dbReference type="ARBA" id="ARBA00001946"/>
    </source>
</evidence>
<evidence type="ECO:0000256" key="10">
    <source>
        <dbReference type="ARBA" id="ARBA00022842"/>
    </source>
</evidence>
<feature type="active site" description="Proton acceptor; for phosphorylation activity. Proton donor; for dephosphorylation activity" evidence="14">
    <location>
        <position position="179"/>
    </location>
</feature>
<feature type="active site" evidence="14">
    <location>
        <position position="140"/>
    </location>
</feature>
<keyword evidence="11 14" id="KW-0511">Multifunctional enzyme</keyword>
<feature type="region of interest" description="Important for the catalytic mechanism of both phosphorylation and dephosphorylation" evidence="14">
    <location>
        <begin position="203"/>
        <end position="212"/>
    </location>
</feature>
<dbReference type="InterPro" id="IPR028979">
    <property type="entry name" value="Ser_kin/Pase_Hpr-like_N_sf"/>
</dbReference>
<evidence type="ECO:0000256" key="1">
    <source>
        <dbReference type="ARBA" id="ARBA00001120"/>
    </source>
</evidence>
<dbReference type="GO" id="GO:0000155">
    <property type="term" value="F:phosphorelay sensor kinase activity"/>
    <property type="evidence" value="ECO:0007669"/>
    <property type="project" value="InterPro"/>
</dbReference>
<evidence type="ECO:0000259" key="16">
    <source>
        <dbReference type="Pfam" id="PF07475"/>
    </source>
</evidence>
<dbReference type="Proteomes" id="UP000075737">
    <property type="component" value="Unassembled WGS sequence"/>
</dbReference>
<feature type="active site" evidence="14">
    <location>
        <position position="245"/>
    </location>
</feature>
<dbReference type="InterPro" id="IPR011104">
    <property type="entry name" value="Hpr_kin/Pase_C"/>
</dbReference>
<dbReference type="AlphaFoldDB" id="A0A161PWC2"/>
<evidence type="ECO:0000256" key="6">
    <source>
        <dbReference type="ARBA" id="ARBA00022723"/>
    </source>
</evidence>
<dbReference type="GO" id="GO:0006109">
    <property type="term" value="P:regulation of carbohydrate metabolic process"/>
    <property type="evidence" value="ECO:0007669"/>
    <property type="project" value="UniProtKB-UniRule"/>
</dbReference>
<comment type="miscellaneous">
    <text evidence="14">Both phosphorylation and phosphorolysis are carried out by the same active site and suggest a common mechanism for both reactions.</text>
</comment>
<evidence type="ECO:0000256" key="7">
    <source>
        <dbReference type="ARBA" id="ARBA00022741"/>
    </source>
</evidence>
<evidence type="ECO:0000256" key="8">
    <source>
        <dbReference type="ARBA" id="ARBA00022777"/>
    </source>
</evidence>
<feature type="binding site" evidence="14">
    <location>
        <position position="204"/>
    </location>
    <ligand>
        <name>Mg(2+)</name>
        <dbReference type="ChEBI" id="CHEBI:18420"/>
    </ligand>
</feature>
<dbReference type="Gene3D" id="3.40.1390.20">
    <property type="entry name" value="HprK N-terminal domain-like"/>
    <property type="match status" value="1"/>
</dbReference>
<organism evidence="17 18">
    <name type="scientific">Thermovenabulum gondwanense</name>
    <dbReference type="NCBI Taxonomy" id="520767"/>
    <lineage>
        <taxon>Bacteria</taxon>
        <taxon>Bacillati</taxon>
        <taxon>Bacillota</taxon>
        <taxon>Clostridia</taxon>
        <taxon>Thermosediminibacterales</taxon>
        <taxon>Thermosediminibacteraceae</taxon>
        <taxon>Thermovenabulum</taxon>
    </lineage>
</organism>
<keyword evidence="6 14" id="KW-0479">Metal-binding</keyword>
<comment type="function">
    <text evidence="14">Catalyzes the ATP- as well as the pyrophosphate-dependent phosphorylation of a specific serine residue in HPr, a phosphocarrier protein of the phosphoenolpyruvate-dependent sugar phosphotransferase system (PTS). HprK/P also catalyzes the pyrophosphate-producing, inorganic phosphate-dependent dephosphorylation (phosphorolysis) of seryl-phosphorylated HPr (P-Ser-HPr). The two antagonistic activities of HprK/P are regulated by several intracellular metabolites, which change their concentration in response to the absence or presence of rapidly metabolisable carbon sources (glucose, fructose, etc.) in the growth medium. Therefore, by controlling the phosphorylation state of HPr, HPrK/P is a sensor enzyme that plays a major role in the regulation of carbon metabolism and sugar transport: it mediates carbon catabolite repression (CCR), and regulates PTS-catalyzed carbohydrate uptake and inducer exclusion.</text>
</comment>
<dbReference type="GO" id="GO:0000287">
    <property type="term" value="F:magnesium ion binding"/>
    <property type="evidence" value="ECO:0007669"/>
    <property type="project" value="UniProtKB-UniRule"/>
</dbReference>
<dbReference type="SUPFAM" id="SSF53795">
    <property type="entry name" value="PEP carboxykinase-like"/>
    <property type="match status" value="1"/>
</dbReference>
<evidence type="ECO:0000259" key="15">
    <source>
        <dbReference type="Pfam" id="PF02603"/>
    </source>
</evidence>
<dbReference type="NCBIfam" id="TIGR00679">
    <property type="entry name" value="hpr-ser"/>
    <property type="match status" value="1"/>
</dbReference>
<dbReference type="GO" id="GO:0004712">
    <property type="term" value="F:protein serine/threonine/tyrosine kinase activity"/>
    <property type="evidence" value="ECO:0007669"/>
    <property type="project" value="UniProtKB-UniRule"/>
</dbReference>
<dbReference type="InterPro" id="IPR027417">
    <property type="entry name" value="P-loop_NTPase"/>
</dbReference>
<reference evidence="17 18" key="1">
    <citation type="submission" date="2015-12" db="EMBL/GenBank/DDBJ databases">
        <title>Draft genome of Thermovenabulum gondwanense isolated from a red thermophilic microbial mat colonisisng an outflow channel of a bore well.</title>
        <authorList>
            <person name="Patel B.K."/>
        </authorList>
    </citation>
    <scope>NUCLEOTIDE SEQUENCE [LARGE SCALE GENOMIC DNA]</scope>
    <source>
        <strain evidence="17 18">R270</strain>
    </source>
</reference>
<dbReference type="GO" id="GO:0005524">
    <property type="term" value="F:ATP binding"/>
    <property type="evidence" value="ECO:0007669"/>
    <property type="project" value="UniProtKB-UniRule"/>
</dbReference>
<comment type="similarity">
    <text evidence="3 14">Belongs to the HPrK/P family.</text>
</comment>
<dbReference type="FunFam" id="3.40.50.300:FF:000174">
    <property type="entry name" value="HPr kinase/phosphorylase"/>
    <property type="match status" value="1"/>
</dbReference>
<evidence type="ECO:0000313" key="17">
    <source>
        <dbReference type="EMBL" id="KYO67810.1"/>
    </source>
</evidence>
<feature type="domain" description="HPr kinase/phosphorylase C-terminal" evidence="16">
    <location>
        <begin position="132"/>
        <end position="300"/>
    </location>
</feature>
<dbReference type="InterPro" id="IPR003755">
    <property type="entry name" value="HPr(Ser)_kin/Pase"/>
</dbReference>
<evidence type="ECO:0000256" key="14">
    <source>
        <dbReference type="HAMAP-Rule" id="MF_01249"/>
    </source>
</evidence>
<evidence type="ECO:0000256" key="9">
    <source>
        <dbReference type="ARBA" id="ARBA00022840"/>
    </source>
</evidence>
<feature type="region of interest" description="Important for the catalytic mechanism of dephosphorylation" evidence="14">
    <location>
        <begin position="266"/>
        <end position="271"/>
    </location>
</feature>
<keyword evidence="9 14" id="KW-0067">ATP-binding</keyword>
<evidence type="ECO:0000256" key="13">
    <source>
        <dbReference type="ARBA" id="ARBA00047657"/>
    </source>
</evidence>
<protein>
    <recommendedName>
        <fullName evidence="14">HPr kinase/phosphorylase</fullName>
        <shortName evidence="14">HPrK/P</shortName>
        <ecNumber evidence="14">2.7.11.-</ecNumber>
        <ecNumber evidence="14">2.7.4.-</ecNumber>
    </recommendedName>
    <alternativeName>
        <fullName evidence="14">HPr(Ser) kinase/phosphorylase</fullName>
    </alternativeName>
</protein>
<comment type="cofactor">
    <cofactor evidence="2 14">
        <name>Mg(2+)</name>
        <dbReference type="ChEBI" id="CHEBI:18420"/>
    </cofactor>
</comment>
<feature type="binding site" evidence="14">
    <location>
        <begin position="155"/>
        <end position="162"/>
    </location>
    <ligand>
        <name>ATP</name>
        <dbReference type="ChEBI" id="CHEBI:30616"/>
    </ligand>
</feature>
<keyword evidence="7 14" id="KW-0547">Nucleotide-binding</keyword>
<feature type="active site" evidence="14">
    <location>
        <position position="161"/>
    </location>
</feature>
<proteinExistence type="inferred from homology"/>
<sequence length="310" mass="34797">MEKIKGVNLKKIIEKFGLEIITGYDYDIVINTSDLYRPGVELAGFFDYFPFERIQVLGMTEIKFLNGLEKEIRNERLEKLLSYPIPCIIITRGLGIPSELLKIAEKKGRILLRSLSATTSLISKLTDYLESELAPRTTVHGVLMDVYGIGVLLIGESGIGKSETAVELLKRGHRLIADDVVEIKQVAKNVLVGMAPEILKYFIEVRGLGIIDVKTIFGAGAVRDDIRIDLVIELVEWEKYSDDDRLGIEDKKMTILESNISKKIIPIRPGRNLASIIEVAAMDHRLKTMGYNAALNFSQKLFDEINSKNT</sequence>
<dbReference type="OrthoDB" id="9778803at2"/>
<feature type="domain" description="HPr(Ser) kinase/phosphorylase N-terminal" evidence="15">
    <location>
        <begin position="7"/>
        <end position="129"/>
    </location>
</feature>
<evidence type="ECO:0000256" key="11">
    <source>
        <dbReference type="ARBA" id="ARBA00023268"/>
    </source>
</evidence>
<dbReference type="HAMAP" id="MF_01249">
    <property type="entry name" value="HPr_kinase"/>
    <property type="match status" value="1"/>
</dbReference>
<dbReference type="GO" id="GO:0004674">
    <property type="term" value="F:protein serine/threonine kinase activity"/>
    <property type="evidence" value="ECO:0007669"/>
    <property type="project" value="UniProtKB-KW"/>
</dbReference>
<comment type="subunit">
    <text evidence="14">Homohexamer.</text>
</comment>
<evidence type="ECO:0000313" key="18">
    <source>
        <dbReference type="Proteomes" id="UP000075737"/>
    </source>
</evidence>
<dbReference type="EC" id="2.7.4.-" evidence="14"/>